<keyword evidence="2" id="KW-1185">Reference proteome</keyword>
<evidence type="ECO:0000313" key="2">
    <source>
        <dbReference type="Proteomes" id="UP001164250"/>
    </source>
</evidence>
<gene>
    <name evidence="1" type="ORF">Patl1_09129</name>
</gene>
<name>A0ACC1AIM8_9ROSI</name>
<accession>A0ACC1AIM8</accession>
<protein>
    <submittedName>
        <fullName evidence="1">Uncharacterized protein</fullName>
    </submittedName>
</protein>
<organism evidence="1 2">
    <name type="scientific">Pistacia atlantica</name>
    <dbReference type="NCBI Taxonomy" id="434234"/>
    <lineage>
        <taxon>Eukaryota</taxon>
        <taxon>Viridiplantae</taxon>
        <taxon>Streptophyta</taxon>
        <taxon>Embryophyta</taxon>
        <taxon>Tracheophyta</taxon>
        <taxon>Spermatophyta</taxon>
        <taxon>Magnoliopsida</taxon>
        <taxon>eudicotyledons</taxon>
        <taxon>Gunneridae</taxon>
        <taxon>Pentapetalae</taxon>
        <taxon>rosids</taxon>
        <taxon>malvids</taxon>
        <taxon>Sapindales</taxon>
        <taxon>Anacardiaceae</taxon>
        <taxon>Pistacia</taxon>
    </lineage>
</organism>
<reference evidence="2" key="1">
    <citation type="journal article" date="2023" name="G3 (Bethesda)">
        <title>Genome assembly and association tests identify interacting loci associated with vigor, precocity, and sex in interspecific pistachio rootstocks.</title>
        <authorList>
            <person name="Palmer W."/>
            <person name="Jacygrad E."/>
            <person name="Sagayaradj S."/>
            <person name="Cavanaugh K."/>
            <person name="Han R."/>
            <person name="Bertier L."/>
            <person name="Beede B."/>
            <person name="Kafkas S."/>
            <person name="Golino D."/>
            <person name="Preece J."/>
            <person name="Michelmore R."/>
        </authorList>
    </citation>
    <scope>NUCLEOTIDE SEQUENCE [LARGE SCALE GENOMIC DNA]</scope>
</reference>
<dbReference type="Proteomes" id="UP001164250">
    <property type="component" value="Chromosome 10"/>
</dbReference>
<evidence type="ECO:0000313" key="1">
    <source>
        <dbReference type="EMBL" id="KAJ0086525.1"/>
    </source>
</evidence>
<comment type="caution">
    <text evidence="1">The sequence shown here is derived from an EMBL/GenBank/DDBJ whole genome shotgun (WGS) entry which is preliminary data.</text>
</comment>
<proteinExistence type="predicted"/>
<dbReference type="EMBL" id="CM047906">
    <property type="protein sequence ID" value="KAJ0086525.1"/>
    <property type="molecule type" value="Genomic_DNA"/>
</dbReference>
<sequence>MAKRSDFAQKLLDDLRLRKERLAATESSNRTNNTTVADAYSYAKKNYRGSRDFKTTETTGLRPGTPQNRYKGGNKFTTGEASQQVVPFGRGQSTGKIGDLSMALAFALENGGKLSMMDSSGNNSILAFLNQIGGRSLDYEKMGRRNSIDRHQSSTSHFPTLSHLHLKEISRGTQKLNQILTACSNGLKFDRYSMEIGNELLKGATDLEESLRMLINLQDASEYMSTPRRKSRITLLEEDEDEDDNAVNLAEQKQLARPQFSFDKPSRNYHGTQDVARNDLKLRLAALTYPSEATNFIFEKQSTPHRLSVKSSSTVKTPASFSEQKNYSSSSQSKMEKARIPNVIAKLMGLDELPENVESKHAIQKDSNLLKKTVQGSTKKAKKRTEDAENLIHLTSKQKMIKPNNIPAVQNSVASQAEIELAARNAGFQVVIHGGKSPWKDFEGTKPVTGFEKASIKVDNQQGNITPLNHNIGNQKDNHEKQKEHRGAEKSKMKEPDLKDELQRMPPQTHKRSEATVMSEDKTGLKEGALRRESVYTNKFVAGTRQKSQTNLGYQQPHMLRKSEPLEEKQQAEERGQQSVKQKLPARKRKGSESMSPALSKSTHAEINLQKKQSHINHAAASKKNFTEAPDAMQSERFSDGRRQEDLVSNKSSASLNVNTRGPVSGNSNQDTSSREQESKLAKSKAAVPPIMEKKPVHDPGTWNTESIKVHRRETPRMINEVMVRRGGALQNSARAQKRKNSILQEVKQRKNDKLSVPREANQTRIGKSKEPEVSIIKTSKLVASIEPMAVAQQQERESQEAPILYGPTEHGSQSAKETQTLVRNDCGQQIDATVMSDQQGGEPLLNGGVEQKSHITESNPPNGKHQGSTDIAYPSQLVYQKSSRTETARPLTESENHLKQILIKSQIFLNTAEALFKLNIPFDILDAGGPDCQDEDSKLILDCGYEIMKRKGRTQELSVHPFIKVSISAVKIRSLDDLVRQLTKDFEKLKFYGGNVNSEVILEEFLPKLLENDVYNKDPDVNCMWDLSWNEMMFAFIEKDDVIRDVERFVLSGLVDEITRDLLIFQIPAF</sequence>